<comment type="caution">
    <text evidence="2">The sequence shown here is derived from an EMBL/GenBank/DDBJ whole genome shotgun (WGS) entry which is preliminary data.</text>
</comment>
<dbReference type="EMBL" id="JAFNEN010000324">
    <property type="protein sequence ID" value="KAG8185820.1"/>
    <property type="molecule type" value="Genomic_DNA"/>
</dbReference>
<sequence>MFHSSAREQRERARIESADAAAPRPLKSSWARNSGHLNGQSTNQHNSYPPKNFGKVSLPSAKQESNSHKAKQLNMGLGYEYPPKKTERASDRSEAYGAWVTKYNTAQQKSFSWKDSKDEKKGSDANNPWGPTFKSKQNFLDMHFC</sequence>
<name>A0AAV6UMZ9_9ARAC</name>
<dbReference type="AlphaFoldDB" id="A0AAV6UMZ9"/>
<protein>
    <submittedName>
        <fullName evidence="2">Uncharacterized protein</fullName>
    </submittedName>
</protein>
<gene>
    <name evidence="2" type="ORF">JTE90_002044</name>
</gene>
<evidence type="ECO:0000313" key="2">
    <source>
        <dbReference type="EMBL" id="KAG8185820.1"/>
    </source>
</evidence>
<feature type="compositionally biased region" description="Basic and acidic residues" evidence="1">
    <location>
        <begin position="1"/>
        <end position="17"/>
    </location>
</feature>
<evidence type="ECO:0000313" key="3">
    <source>
        <dbReference type="Proteomes" id="UP000827092"/>
    </source>
</evidence>
<accession>A0AAV6UMZ9</accession>
<organism evidence="2 3">
    <name type="scientific">Oedothorax gibbosus</name>
    <dbReference type="NCBI Taxonomy" id="931172"/>
    <lineage>
        <taxon>Eukaryota</taxon>
        <taxon>Metazoa</taxon>
        <taxon>Ecdysozoa</taxon>
        <taxon>Arthropoda</taxon>
        <taxon>Chelicerata</taxon>
        <taxon>Arachnida</taxon>
        <taxon>Araneae</taxon>
        <taxon>Araneomorphae</taxon>
        <taxon>Entelegynae</taxon>
        <taxon>Araneoidea</taxon>
        <taxon>Linyphiidae</taxon>
        <taxon>Erigoninae</taxon>
        <taxon>Oedothorax</taxon>
    </lineage>
</organism>
<proteinExistence type="predicted"/>
<dbReference type="Proteomes" id="UP000827092">
    <property type="component" value="Unassembled WGS sequence"/>
</dbReference>
<feature type="region of interest" description="Disordered" evidence="1">
    <location>
        <begin position="1"/>
        <end position="88"/>
    </location>
</feature>
<feature type="region of interest" description="Disordered" evidence="1">
    <location>
        <begin position="108"/>
        <end position="145"/>
    </location>
</feature>
<feature type="compositionally biased region" description="Basic and acidic residues" evidence="1">
    <location>
        <begin position="112"/>
        <end position="123"/>
    </location>
</feature>
<evidence type="ECO:0000256" key="1">
    <source>
        <dbReference type="SAM" id="MobiDB-lite"/>
    </source>
</evidence>
<reference evidence="2 3" key="1">
    <citation type="journal article" date="2022" name="Nat. Ecol. Evol.">
        <title>A masculinizing supergene underlies an exaggerated male reproductive morph in a spider.</title>
        <authorList>
            <person name="Hendrickx F."/>
            <person name="De Corte Z."/>
            <person name="Sonet G."/>
            <person name="Van Belleghem S.M."/>
            <person name="Kostlbacher S."/>
            <person name="Vangestel C."/>
        </authorList>
    </citation>
    <scope>NUCLEOTIDE SEQUENCE [LARGE SCALE GENOMIC DNA]</scope>
    <source>
        <strain evidence="2">W744_W776</strain>
    </source>
</reference>
<feature type="compositionally biased region" description="Polar residues" evidence="1">
    <location>
        <begin position="30"/>
        <end position="49"/>
    </location>
</feature>
<keyword evidence="3" id="KW-1185">Reference proteome</keyword>